<accession>A0ABR1D4B8</accession>
<evidence type="ECO:0000256" key="6">
    <source>
        <dbReference type="ARBA" id="ARBA00023054"/>
    </source>
</evidence>
<comment type="caution">
    <text evidence="8">The sequence shown here is derived from an EMBL/GenBank/DDBJ whole genome shotgun (WGS) entry which is preliminary data.</text>
</comment>
<gene>
    <name evidence="8" type="primary">Necator_chrIII.g12617</name>
    <name evidence="8" type="ORF">RB195_011850</name>
</gene>
<keyword evidence="9" id="KW-1185">Reference proteome</keyword>
<dbReference type="PANTHER" id="PTHR31418:SF7">
    <property type="entry name" value="FATTY-ACID AND RETINOL-BINDING PROTEIN 1"/>
    <property type="match status" value="1"/>
</dbReference>
<evidence type="ECO:0000313" key="9">
    <source>
        <dbReference type="Proteomes" id="UP001303046"/>
    </source>
</evidence>
<evidence type="ECO:0000256" key="3">
    <source>
        <dbReference type="ARBA" id="ARBA00017453"/>
    </source>
</evidence>
<proteinExistence type="inferred from homology"/>
<keyword evidence="5" id="KW-0732">Signal</keyword>
<dbReference type="Pfam" id="PF05823">
    <property type="entry name" value="Gp-FAR-1"/>
    <property type="match status" value="1"/>
</dbReference>
<evidence type="ECO:0000256" key="1">
    <source>
        <dbReference type="ARBA" id="ARBA00004613"/>
    </source>
</evidence>
<sequence length="205" mass="23394">MMTALVFSLAQFVHIAQHFGDRQHPLRLEMIRGIVLVAYLFTQFLLASAFKYEDIPEDYRELIPQEAKDFMMNLSDADKTTLKEVFKGGPYKNEEEAIAELKKKSTELGERAEKFHAAIKAKVTALGPEAKTFAEKSIDIGRKLRARYYTDNKPTGEELKEKTAEVLKMYKSLSEDGKADFQKQFPILTKVFTSEKLAKFVGVEN</sequence>
<keyword evidence="4" id="KW-0964">Secreted</keyword>
<comment type="similarity">
    <text evidence="2">Belongs to the fatty-acid and retinol-binding protein (FARBP) family.</text>
</comment>
<name>A0ABR1D4B8_NECAM</name>
<dbReference type="Gene3D" id="1.20.120.1100">
    <property type="match status" value="1"/>
</dbReference>
<keyword evidence="6" id="KW-0175">Coiled coil</keyword>
<evidence type="ECO:0000256" key="2">
    <source>
        <dbReference type="ARBA" id="ARBA00006648"/>
    </source>
</evidence>
<dbReference type="EMBL" id="JAVFWL010000003">
    <property type="protein sequence ID" value="KAK6745364.1"/>
    <property type="molecule type" value="Genomic_DNA"/>
</dbReference>
<evidence type="ECO:0000256" key="7">
    <source>
        <dbReference type="ARBA" id="ARBA00023121"/>
    </source>
</evidence>
<organism evidence="8 9">
    <name type="scientific">Necator americanus</name>
    <name type="common">Human hookworm</name>
    <dbReference type="NCBI Taxonomy" id="51031"/>
    <lineage>
        <taxon>Eukaryota</taxon>
        <taxon>Metazoa</taxon>
        <taxon>Ecdysozoa</taxon>
        <taxon>Nematoda</taxon>
        <taxon>Chromadorea</taxon>
        <taxon>Rhabditida</taxon>
        <taxon>Rhabditina</taxon>
        <taxon>Rhabditomorpha</taxon>
        <taxon>Strongyloidea</taxon>
        <taxon>Ancylostomatidae</taxon>
        <taxon>Bunostominae</taxon>
        <taxon>Necator</taxon>
    </lineage>
</organism>
<reference evidence="8 9" key="1">
    <citation type="submission" date="2023-08" db="EMBL/GenBank/DDBJ databases">
        <title>A Necator americanus chromosomal reference genome.</title>
        <authorList>
            <person name="Ilik V."/>
            <person name="Petrzelkova K.J."/>
            <person name="Pardy F."/>
            <person name="Fuh T."/>
            <person name="Niatou-Singa F.S."/>
            <person name="Gouil Q."/>
            <person name="Baker L."/>
            <person name="Ritchie M.E."/>
            <person name="Jex A.R."/>
            <person name="Gazzola D."/>
            <person name="Li H."/>
            <person name="Toshio Fujiwara R."/>
            <person name="Zhan B."/>
            <person name="Aroian R.V."/>
            <person name="Pafco B."/>
            <person name="Schwarz E.M."/>
        </authorList>
    </citation>
    <scope>NUCLEOTIDE SEQUENCE [LARGE SCALE GENOMIC DNA]</scope>
    <source>
        <strain evidence="8 9">Aroian</strain>
        <tissue evidence="8">Whole animal</tissue>
    </source>
</reference>
<dbReference type="Proteomes" id="UP001303046">
    <property type="component" value="Unassembled WGS sequence"/>
</dbReference>
<comment type="subcellular location">
    <subcellularLocation>
        <location evidence="1">Secreted</location>
    </subcellularLocation>
</comment>
<dbReference type="PANTHER" id="PTHR31418">
    <property type="entry name" value="FATTY-ACID AND RETINOL-BINDING PROTEIN 1"/>
    <property type="match status" value="1"/>
</dbReference>
<evidence type="ECO:0000256" key="5">
    <source>
        <dbReference type="ARBA" id="ARBA00022729"/>
    </source>
</evidence>
<protein>
    <recommendedName>
        <fullName evidence="3">Fatty-acid and retinol-binding protein 1</fullName>
    </recommendedName>
</protein>
<evidence type="ECO:0000313" key="8">
    <source>
        <dbReference type="EMBL" id="KAK6745364.1"/>
    </source>
</evidence>
<keyword evidence="7" id="KW-0446">Lipid-binding</keyword>
<dbReference type="InterPro" id="IPR008632">
    <property type="entry name" value="Gp-FAR-1"/>
</dbReference>
<evidence type="ECO:0000256" key="4">
    <source>
        <dbReference type="ARBA" id="ARBA00022525"/>
    </source>
</evidence>